<dbReference type="Proteomes" id="UP001365128">
    <property type="component" value="Unassembled WGS sequence"/>
</dbReference>
<evidence type="ECO:0000313" key="1">
    <source>
        <dbReference type="EMBL" id="KAK7541672.1"/>
    </source>
</evidence>
<gene>
    <name evidence="1" type="ORF">IWX46DRAFT_168324</name>
</gene>
<name>A0ABR1M2B7_9PEZI</name>
<dbReference type="EMBL" id="JBBPDW010000023">
    <property type="protein sequence ID" value="KAK7541672.1"/>
    <property type="molecule type" value="Genomic_DNA"/>
</dbReference>
<reference evidence="1 2" key="1">
    <citation type="submission" date="2024-04" db="EMBL/GenBank/DDBJ databases">
        <title>Phyllosticta paracitricarpa is synonymous to the EU quarantine fungus P. citricarpa based on phylogenomic analyses.</title>
        <authorList>
            <consortium name="Lawrence Berkeley National Laboratory"/>
            <person name="Van Ingen-Buijs V.A."/>
            <person name="Van Westerhoven A.C."/>
            <person name="Haridas S."/>
            <person name="Skiadas P."/>
            <person name="Martin F."/>
            <person name="Groenewald J.Z."/>
            <person name="Crous P.W."/>
            <person name="Seidl M.F."/>
        </authorList>
    </citation>
    <scope>NUCLEOTIDE SEQUENCE [LARGE SCALE GENOMIC DNA]</scope>
    <source>
        <strain evidence="1 2">CBS 122670</strain>
    </source>
</reference>
<protein>
    <submittedName>
        <fullName evidence="1">Uncharacterized protein</fullName>
    </submittedName>
</protein>
<sequence>MALEELKPQGLYVALYIRDDPPKPNDFHWALYLHEINGKGGTKYHVKGRQGRWMADHTETKGLLKEFLLVGLFQIAAVPDGLQRQVDEAFRSLDEKINEVDVTCRTWVFRVLEILRQSEQSLIQEDMDALETEVKEWGNQHSLSASKNEQPRPIGISKSCNARICESSE</sequence>
<dbReference type="Pfam" id="PF21858">
    <property type="entry name" value="DUF6914"/>
    <property type="match status" value="1"/>
</dbReference>
<proteinExistence type="predicted"/>
<evidence type="ECO:0000313" key="2">
    <source>
        <dbReference type="Proteomes" id="UP001365128"/>
    </source>
</evidence>
<accession>A0ABR1M2B7</accession>
<comment type="caution">
    <text evidence="1">The sequence shown here is derived from an EMBL/GenBank/DDBJ whole genome shotgun (WGS) entry which is preliminary data.</text>
</comment>
<organism evidence="1 2">
    <name type="scientific">Phyllosticta citricarpa</name>
    <dbReference type="NCBI Taxonomy" id="55181"/>
    <lineage>
        <taxon>Eukaryota</taxon>
        <taxon>Fungi</taxon>
        <taxon>Dikarya</taxon>
        <taxon>Ascomycota</taxon>
        <taxon>Pezizomycotina</taxon>
        <taxon>Dothideomycetes</taxon>
        <taxon>Dothideomycetes incertae sedis</taxon>
        <taxon>Botryosphaeriales</taxon>
        <taxon>Phyllostictaceae</taxon>
        <taxon>Phyllosticta</taxon>
    </lineage>
</organism>
<dbReference type="InterPro" id="IPR054208">
    <property type="entry name" value="DUF6914"/>
</dbReference>
<keyword evidence="2" id="KW-1185">Reference proteome</keyword>